<keyword evidence="5" id="KW-0862">Zinc</keyword>
<evidence type="ECO:0000256" key="5">
    <source>
        <dbReference type="ARBA" id="ARBA00022833"/>
    </source>
</evidence>
<evidence type="ECO:0000256" key="2">
    <source>
        <dbReference type="ARBA" id="ARBA00006576"/>
    </source>
</evidence>
<dbReference type="GO" id="GO:0005737">
    <property type="term" value="C:cytoplasm"/>
    <property type="evidence" value="ECO:0007669"/>
    <property type="project" value="TreeGrafter"/>
</dbReference>
<dbReference type="PROSITE" id="PS00903">
    <property type="entry name" value="CYT_DCMP_DEAMINASES_1"/>
    <property type="match status" value="1"/>
</dbReference>
<dbReference type="PROSITE" id="PS51747">
    <property type="entry name" value="CYT_DCMP_DEAMINASES_2"/>
    <property type="match status" value="1"/>
</dbReference>
<protein>
    <submittedName>
        <fullName evidence="7">AAA family ATPase</fullName>
    </submittedName>
</protein>
<evidence type="ECO:0000256" key="4">
    <source>
        <dbReference type="ARBA" id="ARBA00022801"/>
    </source>
</evidence>
<evidence type="ECO:0000256" key="3">
    <source>
        <dbReference type="ARBA" id="ARBA00022723"/>
    </source>
</evidence>
<dbReference type="EMBL" id="JACQPB010000010">
    <property type="protein sequence ID" value="MBI4210035.1"/>
    <property type="molecule type" value="Genomic_DNA"/>
</dbReference>
<dbReference type="SUPFAM" id="SSF53927">
    <property type="entry name" value="Cytidine deaminase-like"/>
    <property type="match status" value="1"/>
</dbReference>
<dbReference type="GO" id="GO:0004132">
    <property type="term" value="F:dCMP deaminase activity"/>
    <property type="evidence" value="ECO:0007669"/>
    <property type="project" value="TreeGrafter"/>
</dbReference>
<dbReference type="GO" id="GO:0008270">
    <property type="term" value="F:zinc ion binding"/>
    <property type="evidence" value="ECO:0007669"/>
    <property type="project" value="InterPro"/>
</dbReference>
<evidence type="ECO:0000313" key="8">
    <source>
        <dbReference type="Proteomes" id="UP000732298"/>
    </source>
</evidence>
<evidence type="ECO:0000259" key="6">
    <source>
        <dbReference type="PROSITE" id="PS51747"/>
    </source>
</evidence>
<dbReference type="PANTHER" id="PTHR11086:SF18">
    <property type="entry name" value="DEOXYCYTIDYLATE DEAMINASE"/>
    <property type="match status" value="1"/>
</dbReference>
<proteinExistence type="inferred from homology"/>
<keyword evidence="4" id="KW-0378">Hydrolase</keyword>
<dbReference type="Pfam" id="PF00383">
    <property type="entry name" value="dCMP_cyt_deam_1"/>
    <property type="match status" value="1"/>
</dbReference>
<name>A0A8T3YJ09_9ARCH</name>
<comment type="similarity">
    <text evidence="2">Belongs to the cytidine and deoxycytidylate deaminase family.</text>
</comment>
<reference evidence="7" key="1">
    <citation type="submission" date="2020-07" db="EMBL/GenBank/DDBJ databases">
        <title>Huge and variable diversity of episymbiotic CPR bacteria and DPANN archaea in groundwater ecosystems.</title>
        <authorList>
            <person name="He C.Y."/>
            <person name="Keren R."/>
            <person name="Whittaker M."/>
            <person name="Farag I.F."/>
            <person name="Doudna J."/>
            <person name="Cate J.H.D."/>
            <person name="Banfield J.F."/>
        </authorList>
    </citation>
    <scope>NUCLEOTIDE SEQUENCE</scope>
    <source>
        <strain evidence="7">NC_groundwater_1296_Ag_S-0.2um_52_80</strain>
    </source>
</reference>
<dbReference type="AlphaFoldDB" id="A0A8T3YJ09"/>
<keyword evidence="3" id="KW-0479">Metal-binding</keyword>
<dbReference type="InterPro" id="IPR035105">
    <property type="entry name" value="Deoxycytidylate_deaminase_dom"/>
</dbReference>
<dbReference type="SUPFAM" id="SSF52540">
    <property type="entry name" value="P-loop containing nucleoside triphosphate hydrolases"/>
    <property type="match status" value="1"/>
</dbReference>
<dbReference type="InterPro" id="IPR002125">
    <property type="entry name" value="CMP_dCMP_dom"/>
</dbReference>
<comment type="cofactor">
    <cofactor evidence="1">
        <name>Zn(2+)</name>
        <dbReference type="ChEBI" id="CHEBI:29105"/>
    </cofactor>
</comment>
<organism evidence="7 8">
    <name type="scientific">Candidatus Iainarchaeum sp</name>
    <dbReference type="NCBI Taxonomy" id="3101447"/>
    <lineage>
        <taxon>Archaea</taxon>
        <taxon>Candidatus Iainarchaeota</taxon>
        <taxon>Candidatus Iainarchaeia</taxon>
        <taxon>Candidatus Iainarchaeales</taxon>
        <taxon>Candidatus Iainarchaeaceae</taxon>
        <taxon>Candidatus Iainarchaeum</taxon>
    </lineage>
</organism>
<feature type="domain" description="CMP/dCMP-type deaminase" evidence="6">
    <location>
        <begin position="189"/>
        <end position="328"/>
    </location>
</feature>
<gene>
    <name evidence="7" type="ORF">HY544_00820</name>
</gene>
<evidence type="ECO:0000256" key="1">
    <source>
        <dbReference type="ARBA" id="ARBA00001947"/>
    </source>
</evidence>
<evidence type="ECO:0000313" key="7">
    <source>
        <dbReference type="EMBL" id="MBI4210035.1"/>
    </source>
</evidence>
<dbReference type="PANTHER" id="PTHR11086">
    <property type="entry name" value="DEOXYCYTIDYLATE DEAMINASE-RELATED"/>
    <property type="match status" value="1"/>
</dbReference>
<dbReference type="Proteomes" id="UP000732298">
    <property type="component" value="Unassembled WGS sequence"/>
</dbReference>
<dbReference type="InterPro" id="IPR016193">
    <property type="entry name" value="Cytidine_deaminase-like"/>
</dbReference>
<dbReference type="InterPro" id="IPR015517">
    <property type="entry name" value="dCMP_deaminase-rel"/>
</dbReference>
<sequence length="330" mass="36610">MIVIGITGKYCAGKTIVCDYLKSKSFYYKSLSEELRSLLEKQGIEPTRENLIKEGNRLREKHGNNYLARLVANGMSTDKNYVVDSLRNPDEINEIARAGNFHMWNVSAGESGRFERILRRGREGDPKTMDDFKRFEAAESGSSKASAQQLDKCAEMAEHTIENDGTLAELFEKVDSLLLHLPLDFKRPSWDDYFMNIAKEVASRSNCVKRKVAAVIVKEKRIVSTGYNGTPRGVKNCNEGGCARCNSFTEGGTKLDECLCSHAEENAIVQAAYHGIAISGSTIYTTYSPCLTCSKMIINAGIRKVVYNAEYPLGGVALQMLQEAGVEVKN</sequence>
<dbReference type="Gene3D" id="3.40.50.300">
    <property type="entry name" value="P-loop containing nucleotide triphosphate hydrolases"/>
    <property type="match status" value="1"/>
</dbReference>
<dbReference type="InterPro" id="IPR016192">
    <property type="entry name" value="APOBEC/CMP_deaminase_Zn-bd"/>
</dbReference>
<dbReference type="Pfam" id="PF13238">
    <property type="entry name" value="AAA_18"/>
    <property type="match status" value="1"/>
</dbReference>
<dbReference type="InterPro" id="IPR027417">
    <property type="entry name" value="P-loop_NTPase"/>
</dbReference>
<dbReference type="CDD" id="cd01286">
    <property type="entry name" value="deoxycytidylate_deaminase"/>
    <property type="match status" value="1"/>
</dbReference>
<dbReference type="Gene3D" id="3.40.140.10">
    <property type="entry name" value="Cytidine Deaminase, domain 2"/>
    <property type="match status" value="1"/>
</dbReference>
<accession>A0A8T3YJ09</accession>
<comment type="caution">
    <text evidence="7">The sequence shown here is derived from an EMBL/GenBank/DDBJ whole genome shotgun (WGS) entry which is preliminary data.</text>
</comment>